<protein>
    <submittedName>
        <fullName evidence="2">Uncharacterized protein</fullName>
    </submittedName>
</protein>
<evidence type="ECO:0000313" key="3">
    <source>
        <dbReference type="Proteomes" id="UP000001989"/>
    </source>
</evidence>
<name>A0A9J9HBM2_RHIWR</name>
<evidence type="ECO:0000256" key="1">
    <source>
        <dbReference type="SAM" id="MobiDB-lite"/>
    </source>
</evidence>
<dbReference type="EMBL" id="CP000699">
    <property type="protein sequence ID" value="ABQ68399.1"/>
    <property type="molecule type" value="Genomic_DNA"/>
</dbReference>
<gene>
    <name evidence="2" type="ordered locus">Swit_2040</name>
</gene>
<accession>A0A9J9HBM2</accession>
<keyword evidence="3" id="KW-1185">Reference proteome</keyword>
<proteinExistence type="predicted"/>
<organism evidence="2 3">
    <name type="scientific">Rhizorhabdus wittichii (strain DSM 6014 / CCUG 31198 / JCM 15750 / NBRC 105917 / EY 4224 / RW1)</name>
    <name type="common">Sphingomonas wittichii</name>
    <dbReference type="NCBI Taxonomy" id="392499"/>
    <lineage>
        <taxon>Bacteria</taxon>
        <taxon>Pseudomonadati</taxon>
        <taxon>Pseudomonadota</taxon>
        <taxon>Alphaproteobacteria</taxon>
        <taxon>Sphingomonadales</taxon>
        <taxon>Sphingomonadaceae</taxon>
        <taxon>Rhizorhabdus</taxon>
    </lineage>
</organism>
<feature type="region of interest" description="Disordered" evidence="1">
    <location>
        <begin position="79"/>
        <end position="98"/>
    </location>
</feature>
<dbReference type="KEGG" id="swi:Swit_2040"/>
<dbReference type="Proteomes" id="UP000001989">
    <property type="component" value="Chromosome"/>
</dbReference>
<sequence>MFMFGAVNVTRDRESDSGQDWSRLSFPILSQEKGARSIGCMIVGDPSSAAKILGFQHHVVRPLLVELLSRITGEMPSVTNPAKFHGNSGSRGARATARRRSPWLLSIDRAEVRPRGHRRSENLLAWIGDLWPDPPVRA</sequence>
<dbReference type="AlphaFoldDB" id="A0A9J9HBM2"/>
<feature type="compositionally biased region" description="Low complexity" evidence="1">
    <location>
        <begin position="86"/>
        <end position="95"/>
    </location>
</feature>
<reference evidence="2 3" key="1">
    <citation type="journal article" date="2010" name="J. Bacteriol.">
        <title>Genome sequence of the dioxin-mineralizing bacterium Sphingomonas wittichii RW1.</title>
        <authorList>
            <person name="Miller T.R."/>
            <person name="Delcher A.L."/>
            <person name="Salzberg S.L."/>
            <person name="Saunders E."/>
            <person name="Detter J.C."/>
            <person name="Halden R.U."/>
        </authorList>
    </citation>
    <scope>NUCLEOTIDE SEQUENCE [LARGE SCALE GENOMIC DNA]</scope>
    <source>
        <strain evidence="3">DSM 6014 / CCUG 31198 / JCM 15750 / NBRC 105917 / EY 4224 / RW1</strain>
    </source>
</reference>
<evidence type="ECO:0000313" key="2">
    <source>
        <dbReference type="EMBL" id="ABQ68399.1"/>
    </source>
</evidence>